<evidence type="ECO:0000256" key="2">
    <source>
        <dbReference type="SAM" id="MobiDB-lite"/>
    </source>
</evidence>
<feature type="compositionally biased region" description="Basic and acidic residues" evidence="2">
    <location>
        <begin position="631"/>
        <end position="643"/>
    </location>
</feature>
<organism evidence="3">
    <name type="scientific">Cladocopium goreaui</name>
    <dbReference type="NCBI Taxonomy" id="2562237"/>
    <lineage>
        <taxon>Eukaryota</taxon>
        <taxon>Sar</taxon>
        <taxon>Alveolata</taxon>
        <taxon>Dinophyceae</taxon>
        <taxon>Suessiales</taxon>
        <taxon>Symbiodiniaceae</taxon>
        <taxon>Cladocopium</taxon>
    </lineage>
</organism>
<reference evidence="3" key="1">
    <citation type="submission" date="2022-10" db="EMBL/GenBank/DDBJ databases">
        <authorList>
            <person name="Chen Y."/>
            <person name="Dougan E. K."/>
            <person name="Chan C."/>
            <person name="Rhodes N."/>
            <person name="Thang M."/>
        </authorList>
    </citation>
    <scope>NUCLEOTIDE SEQUENCE</scope>
</reference>
<feature type="region of interest" description="Disordered" evidence="2">
    <location>
        <begin position="589"/>
        <end position="658"/>
    </location>
</feature>
<evidence type="ECO:0000313" key="4">
    <source>
        <dbReference type="EMBL" id="CAL1164008.1"/>
    </source>
</evidence>
<keyword evidence="5" id="KW-1185">Reference proteome</keyword>
<feature type="region of interest" description="Disordered" evidence="2">
    <location>
        <begin position="513"/>
        <end position="539"/>
    </location>
</feature>
<feature type="compositionally biased region" description="Basic and acidic residues" evidence="2">
    <location>
        <begin position="462"/>
        <end position="473"/>
    </location>
</feature>
<comment type="caution">
    <text evidence="3">The sequence shown here is derived from an EMBL/GenBank/DDBJ whole genome shotgun (WGS) entry which is preliminary data.</text>
</comment>
<evidence type="ECO:0000313" key="3">
    <source>
        <dbReference type="EMBL" id="CAI4010633.1"/>
    </source>
</evidence>
<reference evidence="4" key="2">
    <citation type="submission" date="2024-04" db="EMBL/GenBank/DDBJ databases">
        <authorList>
            <person name="Chen Y."/>
            <person name="Shah S."/>
            <person name="Dougan E. K."/>
            <person name="Thang M."/>
            <person name="Chan C."/>
        </authorList>
    </citation>
    <scope>NUCLEOTIDE SEQUENCE [LARGE SCALE GENOMIC DNA]</scope>
</reference>
<accession>A0A9P1GF01</accession>
<dbReference type="EMBL" id="CAMXCT030004871">
    <property type="protein sequence ID" value="CAL4797945.1"/>
    <property type="molecule type" value="Genomic_DNA"/>
</dbReference>
<proteinExistence type="predicted"/>
<protein>
    <submittedName>
        <fullName evidence="3">Uncharacterized protein</fullName>
    </submittedName>
</protein>
<gene>
    <name evidence="3" type="ORF">C1SCF055_LOCUS35885</name>
</gene>
<dbReference type="Proteomes" id="UP001152797">
    <property type="component" value="Unassembled WGS sequence"/>
</dbReference>
<keyword evidence="1" id="KW-0175">Coiled coil</keyword>
<dbReference type="EMBL" id="CAMXCT020004871">
    <property type="protein sequence ID" value="CAL1164008.1"/>
    <property type="molecule type" value="Genomic_DNA"/>
</dbReference>
<evidence type="ECO:0000313" key="5">
    <source>
        <dbReference type="Proteomes" id="UP001152797"/>
    </source>
</evidence>
<evidence type="ECO:0000256" key="1">
    <source>
        <dbReference type="SAM" id="Coils"/>
    </source>
</evidence>
<feature type="compositionally biased region" description="Basic and acidic residues" evidence="2">
    <location>
        <begin position="513"/>
        <end position="530"/>
    </location>
</feature>
<dbReference type="EMBL" id="CAMXCT010004871">
    <property type="protein sequence ID" value="CAI4010633.1"/>
    <property type="molecule type" value="Genomic_DNA"/>
</dbReference>
<feature type="region of interest" description="Disordered" evidence="2">
    <location>
        <begin position="452"/>
        <end position="473"/>
    </location>
</feature>
<name>A0A9P1GF01_9DINO</name>
<sequence length="2136" mass="238140">MCGLPPSYLQASDTSNIRLDLAGVGQCASPLQSLWVFANVLYQLQDKGLVQQVEHPRHSLAQFCRILLKERDEIWPHADTKYNRIFQHEINSIDHPFCFPSVEELDNMEFRPKGAGEAKLGARACTKIPRAGCTANTEQDPKPNNLIGTYETSVHGASAPDSGPCTKFPRDASEYPRNVGIPEDRLAAEGTTNTDRISPTVVAPIPDASDHAIISKCTGHPNPDRIRCTEASRVASDRCTDHIISKDAGHPNPDRIRCTEASRVTSDRCTDHIISKDTGHLNPDSIRCTEAFSVASERCTDHIISEGTGHPNLDCIRCPESSRVASERCTDQIISEGTRHPNPDKNRCTEASRVASDRCTDHIISKDTGHPNPDRIRYEEASRVTSDRCTDHIISKDTGHPNPDRIRCTEASRVASDRCTDHIISKDAGHPNPDSIRCTEASRVASDRCTDHIISEGTGHPNPDKIRGTEASRVASDRCTDQQMTSVASGLQNASVRRETKHASDAFADLGVDSREAQHGNVRSDMDERQPLSGPSVSTTKAKMNDRIAKGKGGYILASIAPHDQSLPTSINPVKEASQAMQITAFSTNGGVTGFETSKAPDSPPSLKRPVEESASNSTKRAKLDNPNAPDRVHQDGEHHQNEHQQISMQQVEPPESQIANTKTCWIAHENETMFPIAVSIESTIGQVVCAEAKFQHLWNHGDHPFKPVNGVGFQLSVSEIMPDHQLLIVQHGHNIGDPKGQPCLDGMKRSQALWHQKGWVAMDEMIFYLQTIHVSGTAVTTSPLDLRQETENPRILADWILTAVESAQESKQMKLMTAGLFKDHWFPIMVEVVNDNFTITTTYDMTPAVTAWIKAEMLEEYQQASGTHMPHAFANDCGFQTIAWIINQALDPDSNRAISPDEAESWRKNFAHHLVLSGAHDPPVYALPLGGTSDQHLPALRELLEKHGVNSNRSSQAAQALTQKLGADVIQRTLQSPKPWQDLKARASQLKPPFRIVLSEELQASIDSKIASGQAVGRKQHKAKQSKPQEPQRLIADQVQIPNTIFQQADGVLLQQISPSQFKAQCKGIACVSFDDATPFLQLKVPLTQEGLGLIVLDHDDPRLPSHDLVRFPATCKPTGEPMLVMGALFQLGQKRVHRATPQSATKIEEVETRVIRALVFQDQTKLKWTDITDKPVRTLFAESEFTANPDSIVDVWDRQYVTKQYKRCKPEEAEIFIVTFRVKCPAHEVILDASGQAGKYFEPRDHTGRSPDTSYKVIWMPRKNFQDVMLAKQTSLHPTWLVRSGDRFGLRTHCEFAKDIHEQHRPDVDYMAGEQMTTYRVGPLPFGTTKSSLQKLYKEWGWTARPGQPLGQSIGQEGVFWSTQSSENPSHWVYSLEQGDILISPIKPHKTQANKFPSQGLVASRRTIQSMTQVPETDKSKPATDPWLQADPWSQGSGFPHALTPAQSAAIEASVAKHVTANMKSHKTGDVDMEGVNDQRVDELETKVQTLQHNVNQLTSNLNAFQSQQQQHNGQMSSQIVAVKNQVDAQQSSLQKMLESKMDDQMSRIGEALNPGPVQPELILGGVFYGYAQQAATQEGDLEELFRRFGDEWRKRWDRHVEMPVDYWDPVVAHFTKNTPRGNASTAPFSLLTIKNIGMQMKVQIALFAITQTANFTDIGNAQAWKMPENLCLNTTANWPCSRTLHPGLQERENWWRYRASCTSQIRTARAVTEEIGEGRARQSGILSWSQIPLDHSERGVHQVISKQGSALDVPVSDMTVQGQTVPWISPKDWFQFILRQGVWHHLAGVRADEMHLAGPLWKTFWSNYQKLYPHFELFSKPGVDYSRTVACYLHGDEGRTLKKSGLMVTSIQSALGYGFSPKRQKLSADGLPTPLVNYAGHTFGSRLVSFVIPKSLYESNNAVFHDAMEVLAKELRELYDHGVVNPYTGERFWVAIIGLKGDLPYLAKAGGLNRTFNTATKRTAKDPAKRKKPSGICKWIPSLIDTLAPDAAGRLVLAKRGVEKLNQMFTMLYGSTSFLTREESFYVADCGLVFLDSYARLARSAYDAGMPLLYPLYPKLHYMHHLLLEIEWSAREHNMAFNVMTCGCQQDEDLVGRVSRLSRRVSIRTVMTRTLSRYLAAALIEWREAGLLR</sequence>
<feature type="coiled-coil region" evidence="1">
    <location>
        <begin position="1483"/>
        <end position="1510"/>
    </location>
</feature>